<protein>
    <submittedName>
        <fullName evidence="1">Uncharacterized protein</fullName>
    </submittedName>
</protein>
<name>A0A0N0BDB2_9HYME</name>
<proteinExistence type="predicted"/>
<gene>
    <name evidence="1" type="ORF">WN51_04924</name>
</gene>
<sequence length="219" mass="24874">MENVKCENNEYYCKTARGSYFRLGILTVTKFIVVTKYSSGGISQTDTDEHEYIMYNEMTNSIISEKRKQPANRGTPCLASLGVRRGATDLDSGYYGVTRRVYEVSVGEMEWVDKETAGNNATALSQFESSGIFVNFYRGALLRMKILTQPNNLQTSFKRACNISQFGYQMETDRCYRFFSWQNVNTTNTKVVEILIFFPSFSWAKASNIASNANLLTVL</sequence>
<keyword evidence="2" id="KW-1185">Reference proteome</keyword>
<organism evidence="1 2">
    <name type="scientific">Melipona quadrifasciata</name>
    <dbReference type="NCBI Taxonomy" id="166423"/>
    <lineage>
        <taxon>Eukaryota</taxon>
        <taxon>Metazoa</taxon>
        <taxon>Ecdysozoa</taxon>
        <taxon>Arthropoda</taxon>
        <taxon>Hexapoda</taxon>
        <taxon>Insecta</taxon>
        <taxon>Pterygota</taxon>
        <taxon>Neoptera</taxon>
        <taxon>Endopterygota</taxon>
        <taxon>Hymenoptera</taxon>
        <taxon>Apocrita</taxon>
        <taxon>Aculeata</taxon>
        <taxon>Apoidea</taxon>
        <taxon>Anthophila</taxon>
        <taxon>Apidae</taxon>
        <taxon>Melipona</taxon>
    </lineage>
</organism>
<reference evidence="1 2" key="1">
    <citation type="submission" date="2015-07" db="EMBL/GenBank/DDBJ databases">
        <title>The genome of Melipona quadrifasciata.</title>
        <authorList>
            <person name="Pan H."/>
            <person name="Kapheim K."/>
        </authorList>
    </citation>
    <scope>NUCLEOTIDE SEQUENCE [LARGE SCALE GENOMIC DNA]</scope>
    <source>
        <strain evidence="1">0111107301</strain>
        <tissue evidence="1">Whole body</tissue>
    </source>
</reference>
<dbReference type="Proteomes" id="UP000053105">
    <property type="component" value="Unassembled WGS sequence"/>
</dbReference>
<accession>A0A0N0BDB2</accession>
<dbReference type="AlphaFoldDB" id="A0A0N0BDB2"/>
<evidence type="ECO:0000313" key="2">
    <source>
        <dbReference type="Proteomes" id="UP000053105"/>
    </source>
</evidence>
<evidence type="ECO:0000313" key="1">
    <source>
        <dbReference type="EMBL" id="KOX70184.1"/>
    </source>
</evidence>
<dbReference type="EMBL" id="KQ435876">
    <property type="protein sequence ID" value="KOX70184.1"/>
    <property type="molecule type" value="Genomic_DNA"/>
</dbReference>